<sequence length="241" mass="27934">MNKLKTYFNWSTGKDSALVLYHLMKDKNYSVEHLLTSVNAQHNRVSMHGLRRELLELQLNEIDLPYSTIELPEQPLMQEYEMLMEQEVLSLQQRGFTHAAFGDIFLEDLRTYREQQLSALNIQSVFPLWKRDTKELLTEFIDLGFKSVLVCIKADLLDQEFAGRIIDADFIKDLPSNVDICGENGEFHTFCFDGPVFKNPIPFEIGEKVYREYQTPKTDADSCSSEPLKSNSGFWFCDLLP</sequence>
<dbReference type="EMBL" id="JACHCE010000005">
    <property type="protein sequence ID" value="MBB5637599.1"/>
    <property type="molecule type" value="Genomic_DNA"/>
</dbReference>
<dbReference type="RefSeq" id="WP_183883457.1">
    <property type="nucleotide sequence ID" value="NZ_JACHCE010000005.1"/>
</dbReference>
<gene>
    <name evidence="2" type="ORF">HDE68_003514</name>
</gene>
<dbReference type="Pfam" id="PF01902">
    <property type="entry name" value="Diphthami_syn_2"/>
    <property type="match status" value="1"/>
</dbReference>
<evidence type="ECO:0000313" key="3">
    <source>
        <dbReference type="Proteomes" id="UP000537204"/>
    </source>
</evidence>
<dbReference type="PIRSF" id="PIRSF039123">
    <property type="entry name" value="Diphthamide_synthase"/>
    <property type="match status" value="1"/>
</dbReference>
<dbReference type="AlphaFoldDB" id="A0A7W9E0S4"/>
<dbReference type="InterPro" id="IPR030662">
    <property type="entry name" value="DPH6/MJ0570"/>
</dbReference>
<dbReference type="Gene3D" id="3.90.1490.10">
    <property type="entry name" value="putative n-type atp pyrophosphatase, domain 2"/>
    <property type="match status" value="1"/>
</dbReference>
<protein>
    <submittedName>
        <fullName evidence="2">Uncharacterized protein (TIGR00290 family)</fullName>
    </submittedName>
</protein>
<organism evidence="2 3">
    <name type="scientific">Pedobacter cryoconitis</name>
    <dbReference type="NCBI Taxonomy" id="188932"/>
    <lineage>
        <taxon>Bacteria</taxon>
        <taxon>Pseudomonadati</taxon>
        <taxon>Bacteroidota</taxon>
        <taxon>Sphingobacteriia</taxon>
        <taxon>Sphingobacteriales</taxon>
        <taxon>Sphingobacteriaceae</taxon>
        <taxon>Pedobacter</taxon>
    </lineage>
</organism>
<reference evidence="2 3" key="1">
    <citation type="submission" date="2020-08" db="EMBL/GenBank/DDBJ databases">
        <title>Genomic Encyclopedia of Type Strains, Phase IV (KMG-V): Genome sequencing to study the core and pangenomes of soil and plant-associated prokaryotes.</title>
        <authorList>
            <person name="Whitman W."/>
        </authorList>
    </citation>
    <scope>NUCLEOTIDE SEQUENCE [LARGE SCALE GENOMIC DNA]</scope>
    <source>
        <strain evidence="2 3">S3M1</strain>
    </source>
</reference>
<accession>A0A7W9E0S4</accession>
<evidence type="ECO:0000259" key="1">
    <source>
        <dbReference type="Pfam" id="PF01902"/>
    </source>
</evidence>
<dbReference type="InterPro" id="IPR014729">
    <property type="entry name" value="Rossmann-like_a/b/a_fold"/>
</dbReference>
<dbReference type="Proteomes" id="UP000537204">
    <property type="component" value="Unassembled WGS sequence"/>
</dbReference>
<name>A0A7W9E0S4_9SPHI</name>
<dbReference type="SUPFAM" id="SSF52402">
    <property type="entry name" value="Adenine nucleotide alpha hydrolases-like"/>
    <property type="match status" value="1"/>
</dbReference>
<dbReference type="InterPro" id="IPR002761">
    <property type="entry name" value="Diphthami_syn_dom"/>
</dbReference>
<proteinExistence type="predicted"/>
<comment type="caution">
    <text evidence="2">The sequence shown here is derived from an EMBL/GenBank/DDBJ whole genome shotgun (WGS) entry which is preliminary data.</text>
</comment>
<evidence type="ECO:0000313" key="2">
    <source>
        <dbReference type="EMBL" id="MBB5637599.1"/>
    </source>
</evidence>
<dbReference type="Gene3D" id="3.40.50.620">
    <property type="entry name" value="HUPs"/>
    <property type="match status" value="1"/>
</dbReference>
<feature type="domain" description="Diphthamide synthase" evidence="1">
    <location>
        <begin position="6"/>
        <end position="206"/>
    </location>
</feature>